<proteinExistence type="predicted"/>
<feature type="compositionally biased region" description="Basic residues" evidence="1">
    <location>
        <begin position="1"/>
        <end position="17"/>
    </location>
</feature>
<dbReference type="AlphaFoldDB" id="A0A9I9EJI4"/>
<evidence type="ECO:0008006" key="3">
    <source>
        <dbReference type="Google" id="ProtNLM"/>
    </source>
</evidence>
<sequence length="47" mass="5617">MKKKGKGKTPKKSKGKKVAKDKCYHYNENRHWLRNCPKYLVEYDTST</sequence>
<dbReference type="Gene3D" id="4.10.60.10">
    <property type="entry name" value="Zinc finger, CCHC-type"/>
    <property type="match status" value="1"/>
</dbReference>
<evidence type="ECO:0000313" key="2">
    <source>
        <dbReference type="EnsemblPlants" id="MELO3C034718.2.1"/>
    </source>
</evidence>
<dbReference type="EnsemblPlants" id="MELO3C034718.2.1">
    <property type="protein sequence ID" value="MELO3C034718.2.1"/>
    <property type="gene ID" value="MELO3C034718.2"/>
</dbReference>
<reference evidence="2" key="1">
    <citation type="submission" date="2023-03" db="UniProtKB">
        <authorList>
            <consortium name="EnsemblPlants"/>
        </authorList>
    </citation>
    <scope>IDENTIFICATION</scope>
</reference>
<dbReference type="GO" id="GO:0008270">
    <property type="term" value="F:zinc ion binding"/>
    <property type="evidence" value="ECO:0007669"/>
    <property type="project" value="InterPro"/>
</dbReference>
<evidence type="ECO:0000256" key="1">
    <source>
        <dbReference type="SAM" id="MobiDB-lite"/>
    </source>
</evidence>
<name>A0A9I9EJI4_CUCME</name>
<feature type="region of interest" description="Disordered" evidence="1">
    <location>
        <begin position="1"/>
        <end position="21"/>
    </location>
</feature>
<dbReference type="Gramene" id="MELO3C034718.2.1">
    <property type="protein sequence ID" value="MELO3C034718.2.1"/>
    <property type="gene ID" value="MELO3C034718.2"/>
</dbReference>
<dbReference type="InterPro" id="IPR036875">
    <property type="entry name" value="Znf_CCHC_sf"/>
</dbReference>
<dbReference type="SUPFAM" id="SSF57756">
    <property type="entry name" value="Retrovirus zinc finger-like domains"/>
    <property type="match status" value="1"/>
</dbReference>
<protein>
    <recommendedName>
        <fullName evidence="3">Gag/pol protein</fullName>
    </recommendedName>
</protein>
<organism evidence="2">
    <name type="scientific">Cucumis melo</name>
    <name type="common">Muskmelon</name>
    <dbReference type="NCBI Taxonomy" id="3656"/>
    <lineage>
        <taxon>Eukaryota</taxon>
        <taxon>Viridiplantae</taxon>
        <taxon>Streptophyta</taxon>
        <taxon>Embryophyta</taxon>
        <taxon>Tracheophyta</taxon>
        <taxon>Spermatophyta</taxon>
        <taxon>Magnoliopsida</taxon>
        <taxon>eudicotyledons</taxon>
        <taxon>Gunneridae</taxon>
        <taxon>Pentapetalae</taxon>
        <taxon>rosids</taxon>
        <taxon>fabids</taxon>
        <taxon>Cucurbitales</taxon>
        <taxon>Cucurbitaceae</taxon>
        <taxon>Benincaseae</taxon>
        <taxon>Cucumis</taxon>
    </lineage>
</organism>
<accession>A0A9I9EJI4</accession>
<dbReference type="GO" id="GO:0003676">
    <property type="term" value="F:nucleic acid binding"/>
    <property type="evidence" value="ECO:0007669"/>
    <property type="project" value="InterPro"/>
</dbReference>